<dbReference type="PROSITE" id="PS00973">
    <property type="entry name" value="USP_2"/>
    <property type="match status" value="1"/>
</dbReference>
<dbReference type="InterPro" id="IPR028889">
    <property type="entry name" value="USP"/>
</dbReference>
<keyword evidence="2" id="KW-0378">Hydrolase</keyword>
<evidence type="ECO:0000259" key="4">
    <source>
        <dbReference type="PROSITE" id="PS50053"/>
    </source>
</evidence>
<evidence type="ECO:0000256" key="2">
    <source>
        <dbReference type="RuleBase" id="RU366025"/>
    </source>
</evidence>
<organism evidence="7 10">
    <name type="scientific">Didymodactylos carnosus</name>
    <dbReference type="NCBI Taxonomy" id="1234261"/>
    <lineage>
        <taxon>Eukaryota</taxon>
        <taxon>Metazoa</taxon>
        <taxon>Spiralia</taxon>
        <taxon>Gnathifera</taxon>
        <taxon>Rotifera</taxon>
        <taxon>Eurotatoria</taxon>
        <taxon>Bdelloidea</taxon>
        <taxon>Philodinida</taxon>
        <taxon>Philodinidae</taxon>
        <taxon>Didymodactylos</taxon>
    </lineage>
</organism>
<dbReference type="Proteomes" id="UP000677228">
    <property type="component" value="Unassembled WGS sequence"/>
</dbReference>
<dbReference type="EC" id="3.4.19.12" evidence="2"/>
<keyword evidence="2" id="KW-0833">Ubl conjugation pathway</keyword>
<evidence type="ECO:0000313" key="7">
    <source>
        <dbReference type="EMBL" id="CAF1153625.1"/>
    </source>
</evidence>
<dbReference type="EMBL" id="CAJNOK010009546">
    <property type="protein sequence ID" value="CAF1092626.1"/>
    <property type="molecule type" value="Genomic_DNA"/>
</dbReference>
<comment type="catalytic activity">
    <reaction evidence="1 2">
        <text>Thiol-dependent hydrolysis of ester, thioester, amide, peptide and isopeptide bonds formed by the C-terminal Gly of ubiquitin (a 76-residue protein attached to proteins as an intracellular targeting signal).</text>
        <dbReference type="EC" id="3.4.19.12"/>
    </reaction>
</comment>
<dbReference type="EMBL" id="CAJOBC010006972">
    <property type="protein sequence ID" value="CAF3917109.1"/>
    <property type="molecule type" value="Genomic_DNA"/>
</dbReference>
<dbReference type="PANTHER" id="PTHR21646">
    <property type="entry name" value="UBIQUITIN CARBOXYL-TERMINAL HYDROLASE"/>
    <property type="match status" value="1"/>
</dbReference>
<dbReference type="OrthoDB" id="265776at2759"/>
<evidence type="ECO:0000313" key="10">
    <source>
        <dbReference type="Proteomes" id="UP000663829"/>
    </source>
</evidence>
<sequence length="811" mass="91891">MGQKSSSYNIVQPLSNENINVPVKLCLLSNDLNVIIKQTTTAGQLIEQIIHNCQLSVRFDEICICQEKLDGSSQITEIDPHQVLSELGAHYESALIVRRRGVQHASSSSMEVHEKMEDDLPLQSDSSEVITPTTDDQKEMTANEITIDIVCNSQTTSMDVNPALTLRQLKDHLAQTLVPQLFDNPPENFQVLIDKPHGSLVIDDIYYDQTLESFGISSKLTLILEPISSMNVQEDEKPSVKPRKSQNKELDNKVEKHETSFAVLIKAENGRFETEIPLTPGLKISQLKSDVLESMKLSKSKDIYQLVCKNEVLTEDSEKTIGDFEIKSYDIIFVQRKKKTAKPVGESLDKSTGQLVPVSLIPKHSTVDASTVKIFVGSQSSKTRPGLCGLTNIGNTCFMNSALQCLSNVPPLTIYFQEQDFRKNINNHNPLGMNGDVARAYADFIENVWSPKSNRPYAPQVIKDQVSRHAPQFADYSQHDSQEFLNFLLDALHEDLKDENKADNECSIVAQLFHGIMQSDIQCDECLNHEYAHNIFTFLPVPLTFPQTTWTGSVRAFSVEYVRLNSQNEIFSEIKVDEEGTLWDLINQFIIVYKQKMPKSNHQPNANNLGAVDRKQPTRIYDSQTPLTDFDDNTIVLKQQNQNKSAATCMKSSSTMKKLTLNECIRAFTNVEHLGGKNGDWHCSTCNILRSATKKLDLFHLPKVLILQLKRFYYDDNEQNRKIETFVDFPLTDLDLSEFLVDGKAEKYDLIAVSDHMGTLASGHYTTNAKNINNEQWYQFDDTHVEPINDEKDIVTYRAYVLIYLQQQNNN</sequence>
<name>A0A814SW60_9BILA</name>
<dbReference type="Gene3D" id="3.90.70.10">
    <property type="entry name" value="Cysteine proteinases"/>
    <property type="match status" value="2"/>
</dbReference>
<dbReference type="GO" id="GO:0016579">
    <property type="term" value="P:protein deubiquitination"/>
    <property type="evidence" value="ECO:0007669"/>
    <property type="project" value="InterPro"/>
</dbReference>
<evidence type="ECO:0000313" key="9">
    <source>
        <dbReference type="EMBL" id="CAF3917109.1"/>
    </source>
</evidence>
<dbReference type="EMBL" id="CAJNOQ010006971">
    <property type="protein sequence ID" value="CAF1153625.1"/>
    <property type="molecule type" value="Genomic_DNA"/>
</dbReference>
<accession>A0A814SW60</accession>
<dbReference type="GO" id="GO:0006508">
    <property type="term" value="P:proteolysis"/>
    <property type="evidence" value="ECO:0007669"/>
    <property type="project" value="UniProtKB-KW"/>
</dbReference>
<keyword evidence="2" id="KW-0645">Protease</keyword>
<dbReference type="Proteomes" id="UP000681722">
    <property type="component" value="Unassembled WGS sequence"/>
</dbReference>
<evidence type="ECO:0000256" key="3">
    <source>
        <dbReference type="SAM" id="MobiDB-lite"/>
    </source>
</evidence>
<dbReference type="GO" id="GO:0004843">
    <property type="term" value="F:cysteine-type deubiquitinase activity"/>
    <property type="evidence" value="ECO:0007669"/>
    <property type="project" value="UniProtKB-UniRule"/>
</dbReference>
<dbReference type="InterPro" id="IPR050185">
    <property type="entry name" value="Ub_carboxyl-term_hydrolase"/>
</dbReference>
<gene>
    <name evidence="7" type="ORF">GPM918_LOCUS21312</name>
    <name evidence="6" type="ORF">OVA965_LOCUS18891</name>
    <name evidence="9" type="ORF">SRO942_LOCUS21309</name>
    <name evidence="8" type="ORF">TMI583_LOCUS18905</name>
</gene>
<dbReference type="InterPro" id="IPR000626">
    <property type="entry name" value="Ubiquitin-like_dom"/>
</dbReference>
<dbReference type="Proteomes" id="UP000682733">
    <property type="component" value="Unassembled WGS sequence"/>
</dbReference>
<reference evidence="7" key="1">
    <citation type="submission" date="2021-02" db="EMBL/GenBank/DDBJ databases">
        <authorList>
            <person name="Nowell W R."/>
        </authorList>
    </citation>
    <scope>NUCLEOTIDE SEQUENCE</scope>
</reference>
<dbReference type="Proteomes" id="UP000663829">
    <property type="component" value="Unassembled WGS sequence"/>
</dbReference>
<dbReference type="InterPro" id="IPR001394">
    <property type="entry name" value="Peptidase_C19_UCH"/>
</dbReference>
<evidence type="ECO:0000313" key="6">
    <source>
        <dbReference type="EMBL" id="CAF1092626.1"/>
    </source>
</evidence>
<dbReference type="AlphaFoldDB" id="A0A814SW60"/>
<dbReference type="PROSITE" id="PS50053">
    <property type="entry name" value="UBIQUITIN_2"/>
    <property type="match status" value="1"/>
</dbReference>
<evidence type="ECO:0000259" key="5">
    <source>
        <dbReference type="PROSITE" id="PS50235"/>
    </source>
</evidence>
<dbReference type="InterPro" id="IPR018200">
    <property type="entry name" value="USP_CS"/>
</dbReference>
<proteinExistence type="inferred from homology"/>
<dbReference type="InterPro" id="IPR038765">
    <property type="entry name" value="Papain-like_cys_pep_sf"/>
</dbReference>
<evidence type="ECO:0000256" key="1">
    <source>
        <dbReference type="ARBA" id="ARBA00000707"/>
    </source>
</evidence>
<evidence type="ECO:0000313" key="8">
    <source>
        <dbReference type="EMBL" id="CAF3854150.1"/>
    </source>
</evidence>
<comment type="caution">
    <text evidence="7">The sequence shown here is derived from an EMBL/GenBank/DDBJ whole genome shotgun (WGS) entry which is preliminary data.</text>
</comment>
<dbReference type="PROSITE" id="PS50235">
    <property type="entry name" value="USP_3"/>
    <property type="match status" value="1"/>
</dbReference>
<keyword evidence="10" id="KW-1185">Reference proteome</keyword>
<dbReference type="EMBL" id="CAJOBA010009565">
    <property type="protein sequence ID" value="CAF3854150.1"/>
    <property type="molecule type" value="Genomic_DNA"/>
</dbReference>
<feature type="domain" description="USP" evidence="5">
    <location>
        <begin position="388"/>
        <end position="807"/>
    </location>
</feature>
<comment type="similarity">
    <text evidence="2">Belongs to the peptidase C19 family.</text>
</comment>
<dbReference type="SUPFAM" id="SSF54001">
    <property type="entry name" value="Cysteine proteinases"/>
    <property type="match status" value="1"/>
</dbReference>
<dbReference type="PROSITE" id="PS00972">
    <property type="entry name" value="USP_1"/>
    <property type="match status" value="1"/>
</dbReference>
<feature type="region of interest" description="Disordered" evidence="3">
    <location>
        <begin position="232"/>
        <end position="252"/>
    </location>
</feature>
<keyword evidence="2" id="KW-0788">Thiol protease</keyword>
<feature type="domain" description="Ubiquitin-like" evidence="4">
    <location>
        <begin position="143"/>
        <end position="224"/>
    </location>
</feature>
<protein>
    <recommendedName>
        <fullName evidence="2">Ubiquitin carboxyl-terminal hydrolase</fullName>
        <ecNumber evidence="2">3.4.19.12</ecNumber>
    </recommendedName>
</protein>
<dbReference type="CDD" id="cd02674">
    <property type="entry name" value="Peptidase_C19R"/>
    <property type="match status" value="1"/>
</dbReference>
<dbReference type="Pfam" id="PF00443">
    <property type="entry name" value="UCH"/>
    <property type="match status" value="1"/>
</dbReference>